<dbReference type="KEGG" id="amus:LMH87_001016"/>
<keyword evidence="7" id="KW-1015">Disulfide bond</keyword>
<accession>A0A9W8QFP8</accession>
<keyword evidence="11" id="KW-1185">Reference proteome</keyword>
<evidence type="ECO:0000256" key="1">
    <source>
        <dbReference type="ARBA" id="ARBA00004589"/>
    </source>
</evidence>
<dbReference type="InterPro" id="IPR008427">
    <property type="entry name" value="Extracellular_membr_CFEM_dom"/>
</dbReference>
<keyword evidence="6" id="KW-0732">Signal</keyword>
<keyword evidence="8" id="KW-0449">Lipoprotein</keyword>
<sequence>MVSLYNRMLLSFVRCFWFNPRSFMLYSFCTTDHSSVNMKVLTLTIMAIAATAQASAVFDDSARGSDSELSLRRLPALVRLPPRRVDLVQRKKKKEHKKPEEVIPKCALPCIEAYILKHTMCELDNWKCICKHHEVKDADASACLVNNCGMTNTKNKIKPTIKEYCKEW</sequence>
<dbReference type="Proteomes" id="UP001144673">
    <property type="component" value="Chromosome 6"/>
</dbReference>
<evidence type="ECO:0000256" key="3">
    <source>
        <dbReference type="ARBA" id="ARBA00010031"/>
    </source>
</evidence>
<evidence type="ECO:0000256" key="6">
    <source>
        <dbReference type="ARBA" id="ARBA00022729"/>
    </source>
</evidence>
<keyword evidence="5" id="KW-0325">Glycoprotein</keyword>
<feature type="domain" description="CFEM" evidence="9">
    <location>
        <begin position="103"/>
        <end position="166"/>
    </location>
</feature>
<evidence type="ECO:0000256" key="7">
    <source>
        <dbReference type="ARBA" id="ARBA00023157"/>
    </source>
</evidence>
<reference evidence="10" key="1">
    <citation type="journal article" date="2023" name="Access Microbiol">
        <title>De-novo genome assembly for Akanthomyces muscarius, a biocontrol agent of insect agricultural pests.</title>
        <authorList>
            <person name="Erdos Z."/>
            <person name="Studholme D.J."/>
            <person name="Raymond B."/>
            <person name="Sharma M."/>
        </authorList>
    </citation>
    <scope>NUCLEOTIDE SEQUENCE</scope>
    <source>
        <strain evidence="10">Ve6</strain>
    </source>
</reference>
<comment type="caution">
    <text evidence="10">The sequence shown here is derived from an EMBL/GenBank/DDBJ whole genome shotgun (WGS) entry which is preliminary data.</text>
</comment>
<comment type="similarity">
    <text evidence="3">Belongs to the RBT5 family.</text>
</comment>
<dbReference type="AlphaFoldDB" id="A0A9W8QFP8"/>
<dbReference type="EMBL" id="JAJHUN010000007">
    <property type="protein sequence ID" value="KAJ4155787.1"/>
    <property type="molecule type" value="Genomic_DNA"/>
</dbReference>
<dbReference type="GO" id="GO:0098552">
    <property type="term" value="C:side of membrane"/>
    <property type="evidence" value="ECO:0007669"/>
    <property type="project" value="UniProtKB-KW"/>
</dbReference>
<evidence type="ECO:0000256" key="2">
    <source>
        <dbReference type="ARBA" id="ARBA00004613"/>
    </source>
</evidence>
<proteinExistence type="inferred from homology"/>
<evidence type="ECO:0000313" key="11">
    <source>
        <dbReference type="Proteomes" id="UP001144673"/>
    </source>
</evidence>
<evidence type="ECO:0000256" key="8">
    <source>
        <dbReference type="ARBA" id="ARBA00023288"/>
    </source>
</evidence>
<dbReference type="Pfam" id="PF05730">
    <property type="entry name" value="CFEM"/>
    <property type="match status" value="1"/>
</dbReference>
<dbReference type="GeneID" id="80888175"/>
<organism evidence="10 11">
    <name type="scientific">Akanthomyces muscarius</name>
    <name type="common">Entomopathogenic fungus</name>
    <name type="synonym">Lecanicillium muscarium</name>
    <dbReference type="NCBI Taxonomy" id="2231603"/>
    <lineage>
        <taxon>Eukaryota</taxon>
        <taxon>Fungi</taxon>
        <taxon>Dikarya</taxon>
        <taxon>Ascomycota</taxon>
        <taxon>Pezizomycotina</taxon>
        <taxon>Sordariomycetes</taxon>
        <taxon>Hypocreomycetidae</taxon>
        <taxon>Hypocreales</taxon>
        <taxon>Cordycipitaceae</taxon>
        <taxon>Akanthomyces</taxon>
    </lineage>
</organism>
<gene>
    <name evidence="10" type="ORF">LMH87_001016</name>
</gene>
<evidence type="ECO:0000256" key="4">
    <source>
        <dbReference type="ARBA" id="ARBA00022525"/>
    </source>
</evidence>
<keyword evidence="5" id="KW-0336">GPI-anchor</keyword>
<dbReference type="GO" id="GO:0005576">
    <property type="term" value="C:extracellular region"/>
    <property type="evidence" value="ECO:0007669"/>
    <property type="project" value="UniProtKB-SubCell"/>
</dbReference>
<dbReference type="RefSeq" id="XP_056055911.1">
    <property type="nucleotide sequence ID" value="XM_056199021.1"/>
</dbReference>
<evidence type="ECO:0000259" key="9">
    <source>
        <dbReference type="Pfam" id="PF05730"/>
    </source>
</evidence>
<evidence type="ECO:0000256" key="5">
    <source>
        <dbReference type="ARBA" id="ARBA00022622"/>
    </source>
</evidence>
<name>A0A9W8QFP8_AKAMU</name>
<comment type="subcellular location">
    <subcellularLocation>
        <location evidence="1">Membrane</location>
        <topology evidence="1">Lipid-anchor</topology>
        <topology evidence="1">GPI-anchor</topology>
    </subcellularLocation>
    <subcellularLocation>
        <location evidence="2">Secreted</location>
    </subcellularLocation>
</comment>
<protein>
    <recommendedName>
        <fullName evidence="9">CFEM domain-containing protein</fullName>
    </recommendedName>
</protein>
<keyword evidence="4" id="KW-0964">Secreted</keyword>
<keyword evidence="5" id="KW-0472">Membrane</keyword>
<evidence type="ECO:0000313" key="10">
    <source>
        <dbReference type="EMBL" id="KAJ4155787.1"/>
    </source>
</evidence>